<dbReference type="GO" id="GO:0004141">
    <property type="term" value="F:dethiobiotin synthase activity"/>
    <property type="evidence" value="ECO:0007669"/>
    <property type="project" value="UniProtKB-EC"/>
</dbReference>
<dbReference type="InterPro" id="IPR004472">
    <property type="entry name" value="DTB_synth_BioD"/>
</dbReference>
<comment type="caution">
    <text evidence="3">The sequence shown here is derived from an EMBL/GenBank/DDBJ whole genome shotgun (WGS) entry which is preliminary data.</text>
</comment>
<dbReference type="Proteomes" id="UP001595476">
    <property type="component" value="Unassembled WGS sequence"/>
</dbReference>
<keyword evidence="2" id="KW-0067">ATP-binding</keyword>
<dbReference type="NCBIfam" id="TIGR00347">
    <property type="entry name" value="bioD"/>
    <property type="match status" value="1"/>
</dbReference>
<keyword evidence="2" id="KW-0547">Nucleotide-binding</keyword>
<organism evidence="3 4">
    <name type="scientific">Litoribrevibacter euphylliae</name>
    <dbReference type="NCBI Taxonomy" id="1834034"/>
    <lineage>
        <taxon>Bacteria</taxon>
        <taxon>Pseudomonadati</taxon>
        <taxon>Pseudomonadota</taxon>
        <taxon>Gammaproteobacteria</taxon>
        <taxon>Oceanospirillales</taxon>
        <taxon>Oceanospirillaceae</taxon>
        <taxon>Litoribrevibacter</taxon>
    </lineage>
</organism>
<feature type="binding site" evidence="2">
    <location>
        <position position="56"/>
    </location>
    <ligand>
        <name>ATP</name>
        <dbReference type="ChEBI" id="CHEBI:30616"/>
    </ligand>
</feature>
<feature type="binding site" evidence="2">
    <location>
        <position position="56"/>
    </location>
    <ligand>
        <name>Mg(2+)</name>
        <dbReference type="ChEBI" id="CHEBI:18420"/>
    </ligand>
</feature>
<feature type="binding site" evidence="2">
    <location>
        <position position="18"/>
    </location>
    <ligand>
        <name>Mg(2+)</name>
        <dbReference type="ChEBI" id="CHEBI:18420"/>
    </ligand>
</feature>
<keyword evidence="2" id="KW-0963">Cytoplasm</keyword>
<comment type="subunit">
    <text evidence="2">Homodimer.</text>
</comment>
<comment type="cofactor">
    <cofactor evidence="2">
        <name>Mg(2+)</name>
        <dbReference type="ChEBI" id="CHEBI:18420"/>
    </cofactor>
</comment>
<feature type="active site" evidence="2">
    <location>
        <position position="39"/>
    </location>
</feature>
<feature type="binding site" evidence="2">
    <location>
        <begin position="14"/>
        <end position="19"/>
    </location>
    <ligand>
        <name>ATP</name>
        <dbReference type="ChEBI" id="CHEBI:30616"/>
    </ligand>
</feature>
<feature type="binding site" evidence="2">
    <location>
        <begin position="207"/>
        <end position="209"/>
    </location>
    <ligand>
        <name>ATP</name>
        <dbReference type="ChEBI" id="CHEBI:30616"/>
    </ligand>
</feature>
<dbReference type="InterPro" id="IPR027417">
    <property type="entry name" value="P-loop_NTPase"/>
</dbReference>
<sequence length="230" mass="24596">MKRFTAFITGTDTEVGKTFVTAGLLKAFEAEGYSTLGLKPVSAGCDVTEDGLRNEDALALQQAASVKVAYESVNPVAYEPAIAPHIAAMEKGKLLTASSLEGFVRGALLKPAQVKLIEGAGGWFTPLNYRETLADLVKKLDVPVILVVGMRLGCLNHALLTVAALQSSGLKLAGWVANRVDPEMSRYEENLETLKQMIDAPCLGEVPFLENKSAEAVAEYLSILEVISGR</sequence>
<comment type="subcellular location">
    <subcellularLocation>
        <location evidence="2">Cytoplasm</location>
    </subcellularLocation>
</comment>
<keyword evidence="1 2" id="KW-0093">Biotin biosynthesis</keyword>
<comment type="function">
    <text evidence="2">Catalyzes a mechanistically unusual reaction, the ATP-dependent insertion of CO2 between the N7 and N8 nitrogen atoms of 7,8-diaminopelargonic acid (DAPA, also called 7,8-diammoniononanoate) to form a ureido ring.</text>
</comment>
<dbReference type="PANTHER" id="PTHR43210:SF5">
    <property type="entry name" value="DETHIOBIOTIN SYNTHETASE"/>
    <property type="match status" value="1"/>
</dbReference>
<evidence type="ECO:0000256" key="1">
    <source>
        <dbReference type="ARBA" id="ARBA00022756"/>
    </source>
</evidence>
<evidence type="ECO:0000313" key="4">
    <source>
        <dbReference type="Proteomes" id="UP001595476"/>
    </source>
</evidence>
<dbReference type="EC" id="6.3.3.3" evidence="2"/>
<keyword evidence="2" id="KW-0460">Magnesium</keyword>
<protein>
    <recommendedName>
        <fullName evidence="2">ATP-dependent dethiobiotin synthetase BioD</fullName>
        <ecNumber evidence="2">6.3.3.3</ecNumber>
    </recommendedName>
    <alternativeName>
        <fullName evidence="2">DTB synthetase</fullName>
        <shortName evidence="2">DTBS</shortName>
    </alternativeName>
    <alternativeName>
        <fullName evidence="2">Dethiobiotin synthase</fullName>
    </alternativeName>
</protein>
<name>A0ABV7HLN0_9GAMM</name>
<keyword evidence="2 3" id="KW-0436">Ligase</keyword>
<evidence type="ECO:0000313" key="3">
    <source>
        <dbReference type="EMBL" id="MFC3153518.1"/>
    </source>
</evidence>
<gene>
    <name evidence="2 3" type="primary">bioD</name>
    <name evidence="3" type="ORF">ACFOEK_20935</name>
</gene>
<dbReference type="Gene3D" id="3.40.50.300">
    <property type="entry name" value="P-loop containing nucleotide triphosphate hydrolases"/>
    <property type="match status" value="1"/>
</dbReference>
<dbReference type="Pfam" id="PF13500">
    <property type="entry name" value="AAA_26"/>
    <property type="match status" value="1"/>
</dbReference>
<keyword evidence="4" id="KW-1185">Reference proteome</keyword>
<feature type="binding site" evidence="2">
    <location>
        <begin position="118"/>
        <end position="121"/>
    </location>
    <ligand>
        <name>ATP</name>
        <dbReference type="ChEBI" id="CHEBI:30616"/>
    </ligand>
</feature>
<evidence type="ECO:0000256" key="2">
    <source>
        <dbReference type="HAMAP-Rule" id="MF_00336"/>
    </source>
</evidence>
<dbReference type="PIRSF" id="PIRSF006755">
    <property type="entry name" value="DTB_synth"/>
    <property type="match status" value="1"/>
</dbReference>
<keyword evidence="2" id="KW-0479">Metal-binding</keyword>
<comment type="pathway">
    <text evidence="2">Cofactor biosynthesis; biotin biosynthesis; biotin from 7,8-diaminononanoate: step 1/2.</text>
</comment>
<comment type="catalytic activity">
    <reaction evidence="2">
        <text>(7R,8S)-7,8-diammoniononanoate + CO2 + ATP = (4R,5S)-dethiobiotin + ADP + phosphate + 3 H(+)</text>
        <dbReference type="Rhea" id="RHEA:15805"/>
        <dbReference type="ChEBI" id="CHEBI:15378"/>
        <dbReference type="ChEBI" id="CHEBI:16526"/>
        <dbReference type="ChEBI" id="CHEBI:30616"/>
        <dbReference type="ChEBI" id="CHEBI:43474"/>
        <dbReference type="ChEBI" id="CHEBI:149469"/>
        <dbReference type="ChEBI" id="CHEBI:149473"/>
        <dbReference type="ChEBI" id="CHEBI:456216"/>
        <dbReference type="EC" id="6.3.3.3"/>
    </reaction>
</comment>
<proteinExistence type="inferred from homology"/>
<comment type="caution">
    <text evidence="2">Lacks conserved residue(s) required for the propagation of feature annotation.</text>
</comment>
<feature type="binding site" evidence="2">
    <location>
        <position position="118"/>
    </location>
    <ligand>
        <name>Mg(2+)</name>
        <dbReference type="ChEBI" id="CHEBI:18420"/>
    </ligand>
</feature>
<dbReference type="SUPFAM" id="SSF52540">
    <property type="entry name" value="P-loop containing nucleoside triphosphate hydrolases"/>
    <property type="match status" value="1"/>
</dbReference>
<comment type="similarity">
    <text evidence="2">Belongs to the dethiobiotin synthetase family.</text>
</comment>
<dbReference type="EMBL" id="JBHRSZ010000010">
    <property type="protein sequence ID" value="MFC3153518.1"/>
    <property type="molecule type" value="Genomic_DNA"/>
</dbReference>
<dbReference type="RefSeq" id="WP_386723441.1">
    <property type="nucleotide sequence ID" value="NZ_JBHRSZ010000010.1"/>
</dbReference>
<dbReference type="HAMAP" id="MF_00336">
    <property type="entry name" value="BioD"/>
    <property type="match status" value="1"/>
</dbReference>
<dbReference type="CDD" id="cd03109">
    <property type="entry name" value="DTBS"/>
    <property type="match status" value="1"/>
</dbReference>
<dbReference type="PANTHER" id="PTHR43210">
    <property type="entry name" value="DETHIOBIOTIN SYNTHETASE"/>
    <property type="match status" value="1"/>
</dbReference>
<feature type="binding site" evidence="2">
    <location>
        <begin position="178"/>
        <end position="179"/>
    </location>
    <ligand>
        <name>ATP</name>
        <dbReference type="ChEBI" id="CHEBI:30616"/>
    </ligand>
</feature>
<reference evidence="4" key="1">
    <citation type="journal article" date="2019" name="Int. J. Syst. Evol. Microbiol.">
        <title>The Global Catalogue of Microorganisms (GCM) 10K type strain sequencing project: providing services to taxonomists for standard genome sequencing and annotation.</title>
        <authorList>
            <consortium name="The Broad Institute Genomics Platform"/>
            <consortium name="The Broad Institute Genome Sequencing Center for Infectious Disease"/>
            <person name="Wu L."/>
            <person name="Ma J."/>
        </authorList>
    </citation>
    <scope>NUCLEOTIDE SEQUENCE [LARGE SCALE GENOMIC DNA]</scope>
    <source>
        <strain evidence="4">KCTC 52438</strain>
    </source>
</reference>
<accession>A0ABV7HLN0</accession>